<dbReference type="InterPro" id="IPR011989">
    <property type="entry name" value="ARM-like"/>
</dbReference>
<dbReference type="InterPro" id="IPR040144">
    <property type="entry name" value="RAP1GDS1"/>
</dbReference>
<keyword evidence="2" id="KW-1185">Reference proteome</keyword>
<dbReference type="Proteomes" id="UP001369815">
    <property type="component" value="Unassembled WGS sequence"/>
</dbReference>
<dbReference type="GO" id="GO:0005085">
    <property type="term" value="F:guanyl-nucleotide exchange factor activity"/>
    <property type="evidence" value="ECO:0007669"/>
    <property type="project" value="InterPro"/>
</dbReference>
<accession>A0AAX6M7V7</accession>
<dbReference type="PANTHER" id="PTHR10957">
    <property type="entry name" value="RAP1 GTPASE-GDP DISSOCIATION STIMULATOR 1"/>
    <property type="match status" value="1"/>
</dbReference>
<dbReference type="Gene3D" id="1.25.10.10">
    <property type="entry name" value="Leucine-rich Repeat Variant"/>
    <property type="match status" value="1"/>
</dbReference>
<organism evidence="1 2">
    <name type="scientific">Daldinia eschscholtzii</name>
    <dbReference type="NCBI Taxonomy" id="292717"/>
    <lineage>
        <taxon>Eukaryota</taxon>
        <taxon>Fungi</taxon>
        <taxon>Dikarya</taxon>
        <taxon>Ascomycota</taxon>
        <taxon>Pezizomycotina</taxon>
        <taxon>Sordariomycetes</taxon>
        <taxon>Xylariomycetidae</taxon>
        <taxon>Xylariales</taxon>
        <taxon>Hypoxylaceae</taxon>
        <taxon>Daldinia</taxon>
    </lineage>
</organism>
<sequence>MTPNEVQDLFKNVPEDEESRVQALKQLLGTAEKLQETKSSELQNLAEQVGNGSREEPAQAAASKAHLGIYLIDLIQTRPLKEKALPYMNIIYKLLGMAVAQEFEPDLINPQAPYILLSQASLGTSEPGFPDFDGFLGLSSAALAYLSHEKLQDSFLETSGAIEVFIAAFQRAIEGTSVFNLDDTDEQAQLAQLQSMYTKTWADLSAHSRFVSLCPLDGPVAGLLLGWISSSRNAELQTAACLAFGNIARTDAQSTAFVQELSVHRSLIPIISSDSETDAQLLHCVLSFLKNLSIPASNKAILGSAGLLDPKALPRIWALDTQPQVQFDAVSLARILLINCPQNVRHVCATSDTQDKTPIQQLIDLHRKADQEPTKMETARAVAGVCRVLHSDKPVGSSLLSESSLLSASEEEARALLRSFYDKHPTLIDTLLYLGLQTKFPVLRSDLWFVLALMARSAEGFVIVKQAILQHPELKDLLAAAVAGEREASDDPPTGTGLDLSTIGQLEPRQADPKKTATEVKVDRENALVLIAELTKSGPEELPSEVRNEFVKMLKTGGELVVGDRKETGCAASQ</sequence>
<dbReference type="SUPFAM" id="SSF48371">
    <property type="entry name" value="ARM repeat"/>
    <property type="match status" value="1"/>
</dbReference>
<comment type="caution">
    <text evidence="1">The sequence shown here is derived from an EMBL/GenBank/DDBJ whole genome shotgun (WGS) entry which is preliminary data.</text>
</comment>
<evidence type="ECO:0000313" key="1">
    <source>
        <dbReference type="EMBL" id="KAK6948739.1"/>
    </source>
</evidence>
<name>A0AAX6M7V7_9PEZI</name>
<dbReference type="InterPro" id="IPR016024">
    <property type="entry name" value="ARM-type_fold"/>
</dbReference>
<gene>
    <name evidence="1" type="ORF">Daesc_010510</name>
</gene>
<reference evidence="1 2" key="1">
    <citation type="journal article" date="2024" name="Front Chem Biol">
        <title>Unveiling the potential of Daldinia eschscholtzii MFLUCC 19-0629 through bioactivity and bioinformatics studies for enhanced sustainable agriculture production.</title>
        <authorList>
            <person name="Brooks S."/>
            <person name="Weaver J.A."/>
            <person name="Klomchit A."/>
            <person name="Alharthi S.A."/>
            <person name="Onlamun T."/>
            <person name="Nurani R."/>
            <person name="Vong T.K."/>
            <person name="Alberti F."/>
            <person name="Greco C."/>
        </authorList>
    </citation>
    <scope>NUCLEOTIDE SEQUENCE [LARGE SCALE GENOMIC DNA]</scope>
    <source>
        <strain evidence="1">MFLUCC 19-0629</strain>
    </source>
</reference>
<evidence type="ECO:0000313" key="2">
    <source>
        <dbReference type="Proteomes" id="UP001369815"/>
    </source>
</evidence>
<dbReference type="AlphaFoldDB" id="A0AAX6M7V7"/>
<proteinExistence type="predicted"/>
<protein>
    <submittedName>
        <fullName evidence="1">Uncharacterized protein</fullName>
    </submittedName>
</protein>
<dbReference type="EMBL" id="JBANMG010000010">
    <property type="protein sequence ID" value="KAK6948739.1"/>
    <property type="molecule type" value="Genomic_DNA"/>
</dbReference>